<dbReference type="Pfam" id="PF03265">
    <property type="entry name" value="DNase_II"/>
    <property type="match status" value="1"/>
</dbReference>
<organism evidence="3 4">
    <name type="scientific">Trichuris muris</name>
    <name type="common">Mouse whipworm</name>
    <dbReference type="NCBI Taxonomy" id="70415"/>
    <lineage>
        <taxon>Eukaryota</taxon>
        <taxon>Metazoa</taxon>
        <taxon>Ecdysozoa</taxon>
        <taxon>Nematoda</taxon>
        <taxon>Enoplea</taxon>
        <taxon>Dorylaimia</taxon>
        <taxon>Trichinellida</taxon>
        <taxon>Trichuridae</taxon>
        <taxon>Trichuris</taxon>
    </lineage>
</organism>
<dbReference type="STRING" id="70415.A0A5S6QEB0"/>
<proteinExistence type="inferred from homology"/>
<dbReference type="WBParaSite" id="TMUE_1000005257.1">
    <property type="protein sequence ID" value="TMUE_1000005257.1"/>
    <property type="gene ID" value="WBGene00287867"/>
</dbReference>
<dbReference type="Proteomes" id="UP000046395">
    <property type="component" value="Unassembled WGS sequence"/>
</dbReference>
<comment type="similarity">
    <text evidence="1">Belongs to the DNase II family.</text>
</comment>
<evidence type="ECO:0000313" key="4">
    <source>
        <dbReference type="WBParaSite" id="TMUE_1000005257.1"/>
    </source>
</evidence>
<name>A0A5S6QEB0_TRIMR</name>
<dbReference type="AlphaFoldDB" id="A0A5S6QEB0"/>
<evidence type="ECO:0000256" key="1">
    <source>
        <dbReference type="ARBA" id="ARBA00007527"/>
    </source>
</evidence>
<keyword evidence="2" id="KW-0378">Hydrolase</keyword>
<sequence length="355" mass="38701">MPNLYKGPRTSVQTSQYSSMEKHIIWISALSLYAGIANAAALKCKNGNADIDWAIFYVIPGQQNAHAIYGSQTPAWEAAPVDLTAADGVLDGLFKPYYTAATKVNYNLIAYSDYPPFHREPSKCASPVRGVLGYTDSDGWWLSHSIDKWPDMQAAAFAAPPAGGAGLIVCVTLPVSEMGRWGTALNYQNPMIYYFQSAAAGTANALVDKKELNDLTIPPAPIFSPFVRKEEFQIPNGLKYSVFSMLPQAKQDIYSAYIALALQTKLIVYTTYTVENVKAQTITVNGAQITRSEDSSRWAISKANNAKAVFCICGNDRRKNAIGSGGGALCLHQQTVHQLFRAMVSNKDIEACKTT</sequence>
<evidence type="ECO:0000313" key="3">
    <source>
        <dbReference type="Proteomes" id="UP000046395"/>
    </source>
</evidence>
<accession>A0A5S6QEB0</accession>
<dbReference type="PANTHER" id="PTHR10858:SF23">
    <property type="entry name" value="DEOXYRIBONUCLEASE II"/>
    <property type="match status" value="1"/>
</dbReference>
<protein>
    <submittedName>
        <fullName evidence="4">Deoxyribonuclease II</fullName>
    </submittedName>
</protein>
<dbReference type="PANTHER" id="PTHR10858">
    <property type="entry name" value="DEOXYRIBONUCLEASE II"/>
    <property type="match status" value="1"/>
</dbReference>
<keyword evidence="3" id="KW-1185">Reference proteome</keyword>
<reference evidence="4" key="1">
    <citation type="submission" date="2019-12" db="UniProtKB">
        <authorList>
            <consortium name="WormBaseParasite"/>
        </authorList>
    </citation>
    <scope>IDENTIFICATION</scope>
</reference>
<dbReference type="InterPro" id="IPR004947">
    <property type="entry name" value="DNase_II"/>
</dbReference>
<dbReference type="GO" id="GO:0006309">
    <property type="term" value="P:apoptotic DNA fragmentation"/>
    <property type="evidence" value="ECO:0007669"/>
    <property type="project" value="TreeGrafter"/>
</dbReference>
<evidence type="ECO:0000256" key="2">
    <source>
        <dbReference type="ARBA" id="ARBA00022801"/>
    </source>
</evidence>
<dbReference type="GO" id="GO:0004531">
    <property type="term" value="F:deoxyribonuclease II activity"/>
    <property type="evidence" value="ECO:0007669"/>
    <property type="project" value="InterPro"/>
</dbReference>